<reference evidence="3 4" key="1">
    <citation type="journal article" date="2019" name="Int. J. Syst. Evol. Microbiol.">
        <title>The Global Catalogue of Microorganisms (GCM) 10K type strain sequencing project: providing services to taxonomists for standard genome sequencing and annotation.</title>
        <authorList>
            <consortium name="The Broad Institute Genomics Platform"/>
            <consortium name="The Broad Institute Genome Sequencing Center for Infectious Disease"/>
            <person name="Wu L."/>
            <person name="Ma J."/>
        </authorList>
    </citation>
    <scope>NUCLEOTIDE SEQUENCE [LARGE SCALE GENOMIC DNA]</scope>
    <source>
        <strain evidence="3 4">JCM 3106</strain>
    </source>
</reference>
<organism evidence="3 4">
    <name type="scientific">Streptosporangium longisporum</name>
    <dbReference type="NCBI Taxonomy" id="46187"/>
    <lineage>
        <taxon>Bacteria</taxon>
        <taxon>Bacillati</taxon>
        <taxon>Actinomycetota</taxon>
        <taxon>Actinomycetes</taxon>
        <taxon>Streptosporangiales</taxon>
        <taxon>Streptosporangiaceae</taxon>
        <taxon>Streptosporangium</taxon>
    </lineage>
</organism>
<dbReference type="PANTHER" id="PTHR40763">
    <property type="entry name" value="MEMBRANE PROTEIN-RELATED"/>
    <property type="match status" value="1"/>
</dbReference>
<accession>A0ABN3XYG6</accession>
<dbReference type="Pfam" id="PF08044">
    <property type="entry name" value="DUF1707"/>
    <property type="match status" value="1"/>
</dbReference>
<dbReference type="InterPro" id="IPR012551">
    <property type="entry name" value="DUF1707_SHOCT-like"/>
</dbReference>
<dbReference type="Proteomes" id="UP001499930">
    <property type="component" value="Unassembled WGS sequence"/>
</dbReference>
<proteinExistence type="predicted"/>
<protein>
    <recommendedName>
        <fullName evidence="2">DUF1707 domain-containing protein</fullName>
    </recommendedName>
</protein>
<gene>
    <name evidence="3" type="ORF">GCM10017559_33490</name>
</gene>
<dbReference type="EMBL" id="BAAAWD010000007">
    <property type="protein sequence ID" value="GAA3008425.1"/>
    <property type="molecule type" value="Genomic_DNA"/>
</dbReference>
<comment type="caution">
    <text evidence="3">The sequence shown here is derived from an EMBL/GenBank/DDBJ whole genome shotgun (WGS) entry which is preliminary data.</text>
</comment>
<feature type="domain" description="DUF1707" evidence="2">
    <location>
        <begin position="52"/>
        <end position="104"/>
    </location>
</feature>
<keyword evidence="4" id="KW-1185">Reference proteome</keyword>
<evidence type="ECO:0000313" key="4">
    <source>
        <dbReference type="Proteomes" id="UP001499930"/>
    </source>
</evidence>
<evidence type="ECO:0000256" key="1">
    <source>
        <dbReference type="SAM" id="MobiDB-lite"/>
    </source>
</evidence>
<sequence>MEEALTARPRSSSSGPGTGPVPGPEGSARGTDRWQCKALIITLFAMEMQPELRASDHDRERIAEMLRVAAGDGRISIQELTERLDRVYASRTFGELDAVIADLPEGRREVVLPDAQDVLRLHTYTRTVRQAGRWTVPARIDVDCTWRTAVIDFREAICPHREIAMHMQCLSPFGDIVIRVPVGWQVLSDEVTSGGWLPFRRVHNRPPGPPSPDGVVLRLSGHTRGDVWVRYHRPTA</sequence>
<evidence type="ECO:0000313" key="3">
    <source>
        <dbReference type="EMBL" id="GAA3008425.1"/>
    </source>
</evidence>
<evidence type="ECO:0000259" key="2">
    <source>
        <dbReference type="Pfam" id="PF08044"/>
    </source>
</evidence>
<name>A0ABN3XYG6_9ACTN</name>
<dbReference type="PANTHER" id="PTHR40763:SF4">
    <property type="entry name" value="DUF1707 DOMAIN-CONTAINING PROTEIN"/>
    <property type="match status" value="1"/>
</dbReference>
<feature type="region of interest" description="Disordered" evidence="1">
    <location>
        <begin position="1"/>
        <end position="30"/>
    </location>
</feature>